<dbReference type="FunFam" id="2.30.30.1020:FF:000006">
    <property type="entry name" value="CCR4-NOT transcription complex, subunit 3"/>
    <property type="match status" value="1"/>
</dbReference>
<dbReference type="EMBL" id="ML213504">
    <property type="protein sequence ID" value="TFK56168.1"/>
    <property type="molecule type" value="Genomic_DNA"/>
</dbReference>
<dbReference type="Pfam" id="PF04153">
    <property type="entry name" value="NOT2_3_5_C"/>
    <property type="match status" value="1"/>
</dbReference>
<feature type="compositionally biased region" description="Polar residues" evidence="10">
    <location>
        <begin position="486"/>
        <end position="522"/>
    </location>
</feature>
<dbReference type="Proteomes" id="UP000305948">
    <property type="component" value="Unassembled WGS sequence"/>
</dbReference>
<feature type="compositionally biased region" description="Polar residues" evidence="10">
    <location>
        <begin position="340"/>
        <end position="349"/>
    </location>
</feature>
<keyword evidence="4" id="KW-0963">Cytoplasm</keyword>
<dbReference type="OrthoDB" id="293823at2759"/>
<dbReference type="STRING" id="5364.A0A5C3NJ77"/>
<evidence type="ECO:0000256" key="10">
    <source>
        <dbReference type="SAM" id="MobiDB-lite"/>
    </source>
</evidence>
<proteinExistence type="inferred from homology"/>
<reference evidence="13 14" key="1">
    <citation type="journal article" date="2019" name="Nat. Ecol. Evol.">
        <title>Megaphylogeny resolves global patterns of mushroom evolution.</title>
        <authorList>
            <person name="Varga T."/>
            <person name="Krizsan K."/>
            <person name="Foldi C."/>
            <person name="Dima B."/>
            <person name="Sanchez-Garcia M."/>
            <person name="Sanchez-Ramirez S."/>
            <person name="Szollosi G.J."/>
            <person name="Szarkandi J.G."/>
            <person name="Papp V."/>
            <person name="Albert L."/>
            <person name="Andreopoulos W."/>
            <person name="Angelini C."/>
            <person name="Antonin V."/>
            <person name="Barry K.W."/>
            <person name="Bougher N.L."/>
            <person name="Buchanan P."/>
            <person name="Buyck B."/>
            <person name="Bense V."/>
            <person name="Catcheside P."/>
            <person name="Chovatia M."/>
            <person name="Cooper J."/>
            <person name="Damon W."/>
            <person name="Desjardin D."/>
            <person name="Finy P."/>
            <person name="Geml J."/>
            <person name="Haridas S."/>
            <person name="Hughes K."/>
            <person name="Justo A."/>
            <person name="Karasinski D."/>
            <person name="Kautmanova I."/>
            <person name="Kiss B."/>
            <person name="Kocsube S."/>
            <person name="Kotiranta H."/>
            <person name="LaButti K.M."/>
            <person name="Lechner B.E."/>
            <person name="Liimatainen K."/>
            <person name="Lipzen A."/>
            <person name="Lukacs Z."/>
            <person name="Mihaltcheva S."/>
            <person name="Morgado L.N."/>
            <person name="Niskanen T."/>
            <person name="Noordeloos M.E."/>
            <person name="Ohm R.A."/>
            <person name="Ortiz-Santana B."/>
            <person name="Ovrebo C."/>
            <person name="Racz N."/>
            <person name="Riley R."/>
            <person name="Savchenko A."/>
            <person name="Shiryaev A."/>
            <person name="Soop K."/>
            <person name="Spirin V."/>
            <person name="Szebenyi C."/>
            <person name="Tomsovsky M."/>
            <person name="Tulloss R.E."/>
            <person name="Uehling J."/>
            <person name="Grigoriev I.V."/>
            <person name="Vagvolgyi C."/>
            <person name="Papp T."/>
            <person name="Martin F.M."/>
            <person name="Miettinen O."/>
            <person name="Hibbett D.S."/>
            <person name="Nagy L.G."/>
        </authorList>
    </citation>
    <scope>NUCLEOTIDE SEQUENCE [LARGE SCALE GENOMIC DNA]</scope>
    <source>
        <strain evidence="13 14">OMC1185</strain>
    </source>
</reference>
<dbReference type="Gene3D" id="2.30.30.1020">
    <property type="entry name" value="CCR4-NOT complex subunit 2/3/5, C-terminal domain"/>
    <property type="match status" value="1"/>
</dbReference>
<dbReference type="GO" id="GO:0030015">
    <property type="term" value="C:CCR4-NOT core complex"/>
    <property type="evidence" value="ECO:0007669"/>
    <property type="project" value="InterPro"/>
</dbReference>
<dbReference type="GO" id="GO:0006355">
    <property type="term" value="P:regulation of DNA-templated transcription"/>
    <property type="evidence" value="ECO:0007669"/>
    <property type="project" value="InterPro"/>
</dbReference>
<keyword evidence="8" id="KW-0804">Transcription</keyword>
<comment type="similarity">
    <text evidence="3">Belongs to the CNOT2/3/5 family.</text>
</comment>
<dbReference type="GO" id="GO:0005737">
    <property type="term" value="C:cytoplasm"/>
    <property type="evidence" value="ECO:0007669"/>
    <property type="project" value="UniProtKB-SubCell"/>
</dbReference>
<evidence type="ECO:0000256" key="4">
    <source>
        <dbReference type="ARBA" id="ARBA00022490"/>
    </source>
</evidence>
<feature type="compositionally biased region" description="Polar residues" evidence="10">
    <location>
        <begin position="538"/>
        <end position="549"/>
    </location>
</feature>
<dbReference type="InterPro" id="IPR007282">
    <property type="entry name" value="NOT2/3/5_C"/>
</dbReference>
<dbReference type="AlphaFoldDB" id="A0A5C3NJ77"/>
<keyword evidence="9" id="KW-0539">Nucleus</keyword>
<evidence type="ECO:0000256" key="6">
    <source>
        <dbReference type="ARBA" id="ARBA00022553"/>
    </source>
</evidence>
<evidence type="ECO:0000256" key="7">
    <source>
        <dbReference type="ARBA" id="ARBA00023015"/>
    </source>
</evidence>
<keyword evidence="14" id="KW-1185">Reference proteome</keyword>
<evidence type="ECO:0000313" key="14">
    <source>
        <dbReference type="Proteomes" id="UP000305948"/>
    </source>
</evidence>
<dbReference type="InterPro" id="IPR040168">
    <property type="entry name" value="Not2/3/5"/>
</dbReference>
<dbReference type="InterPro" id="IPR007207">
    <property type="entry name" value="Not_N"/>
</dbReference>
<feature type="compositionally biased region" description="Polar residues" evidence="10">
    <location>
        <begin position="575"/>
        <end position="597"/>
    </location>
</feature>
<dbReference type="PANTHER" id="PTHR23326">
    <property type="entry name" value="CCR4 NOT-RELATED"/>
    <property type="match status" value="1"/>
</dbReference>
<keyword evidence="7" id="KW-0805">Transcription regulation</keyword>
<dbReference type="GO" id="GO:0000289">
    <property type="term" value="P:nuclear-transcribed mRNA poly(A) tail shortening"/>
    <property type="evidence" value="ECO:0007669"/>
    <property type="project" value="UniProtKB-ARBA"/>
</dbReference>
<name>A0A5C3NJ77_9AGAM</name>
<evidence type="ECO:0000313" key="13">
    <source>
        <dbReference type="EMBL" id="TFK56168.1"/>
    </source>
</evidence>
<evidence type="ECO:0000256" key="2">
    <source>
        <dbReference type="ARBA" id="ARBA00004496"/>
    </source>
</evidence>
<evidence type="ECO:0000256" key="8">
    <source>
        <dbReference type="ARBA" id="ARBA00023163"/>
    </source>
</evidence>
<feature type="compositionally biased region" description="Low complexity" evidence="10">
    <location>
        <begin position="557"/>
        <end position="566"/>
    </location>
</feature>
<keyword evidence="5" id="KW-0678">Repressor</keyword>
<feature type="region of interest" description="Disordered" evidence="10">
    <location>
        <begin position="654"/>
        <end position="678"/>
    </location>
</feature>
<feature type="compositionally biased region" description="Acidic residues" evidence="10">
    <location>
        <begin position="326"/>
        <end position="336"/>
    </location>
</feature>
<evidence type="ECO:0000256" key="3">
    <source>
        <dbReference type="ARBA" id="ARBA00007682"/>
    </source>
</evidence>
<gene>
    <name evidence="13" type="ORF">OE88DRAFT_1641867</name>
</gene>
<keyword evidence="6" id="KW-0597">Phosphoprotein</keyword>
<accession>A0A5C3NJ77</accession>
<dbReference type="Pfam" id="PF04065">
    <property type="entry name" value="Not3"/>
    <property type="match status" value="1"/>
</dbReference>
<protein>
    <recommendedName>
        <fullName evidence="15">Not3-domain-containing protein</fullName>
    </recommendedName>
</protein>
<dbReference type="GO" id="GO:0005634">
    <property type="term" value="C:nucleus"/>
    <property type="evidence" value="ECO:0007669"/>
    <property type="project" value="UniProtKB-SubCell"/>
</dbReference>
<feature type="region of interest" description="Disordered" evidence="10">
    <location>
        <begin position="229"/>
        <end position="248"/>
    </location>
</feature>
<feature type="compositionally biased region" description="Low complexity" evidence="10">
    <location>
        <begin position="416"/>
        <end position="485"/>
    </location>
</feature>
<dbReference type="InterPro" id="IPR038635">
    <property type="entry name" value="CCR4-NOT_su2/3/5_C_sf"/>
</dbReference>
<sequence>MYDIPWESFGEPGQYAGKMHHSTQKKVAIERAAKFRNPHASELPSWPNIMAARKLQTEIDRTLKKVAEGVELFESIYEKMQNSTNQTQKEKLEMDLKTQIKKLQRLRDQIKTWAASNDIKDKSALLENRRLIETLWHHAVCAMGMPVQIADDCFSVSNLDMLPGTQMEKFKACEKEMKTKAFSKEGLIQSAKLDPKAQEKLDTAAWVRDQVEALQQQVELTEAEVESAQLAGGKKKGKSGGASAERVEEMERLNDRRRWHMSRLEIILRLLDNGSMPVEKITTLKDDVQYFVETNSEEDFDEDEGIYDELNLDEEEEKFGIAAEETSSDESEEASEGDTPLNSLRSPGSNGADLPPRTPSKKQQHEDESSNKRDGSPVLKKSNIVTTQLRKTSAAADSPKPPPNPNFAQQPMSSILKAGLPPAPRPAAQLPPIRYAAAAAAAVSNGSNSSATPSTSASASQLPASTNSTTPTSSSILSPSQPSTSQDHAATSSPSLTHPSVTSPMLSSASVSALQQDGSSYYSHHDSPALSEAVSGSLAPTSSSPQRPASRSDCKGSISSPVESISPPQPPIAPNDSQKTAMQEPQTMSSPTVQTSPAAPAPIQAPGLPVPSVAAPGATAPSPLPQQVQQYPLPQQTTLPQYPPGVKVQDMQAIGAQRPPSTRGSVPPHLQQGQQRTQFPGSLSDLVVSFENVKQKAVHRMGNLDQVHKLLDGSYSSMPQPQDTEKPKYYVPRNYYPTPSYYPQQPNPVLSTPGLFAQLDVETLFYVFYYHPGTYLQYLAAKELKRQSWRFHVKYLTWFQRHSEPQAITEEYEQGVYVYFDWEGSWCQRKKSDFRFEYRYLSED</sequence>
<evidence type="ECO:0000259" key="12">
    <source>
        <dbReference type="Pfam" id="PF04153"/>
    </source>
</evidence>
<dbReference type="InterPro" id="IPR012270">
    <property type="entry name" value="CCR4-NOT_su3/5"/>
</dbReference>
<dbReference type="PIRSF" id="PIRSF005290">
    <property type="entry name" value="NOT_su_3_5"/>
    <property type="match status" value="1"/>
</dbReference>
<feature type="region of interest" description="Disordered" evidence="10">
    <location>
        <begin position="322"/>
        <end position="627"/>
    </location>
</feature>
<evidence type="ECO:0000256" key="1">
    <source>
        <dbReference type="ARBA" id="ARBA00004123"/>
    </source>
</evidence>
<feature type="domain" description="NOT2/NOT3/NOT5 C-terminal" evidence="12">
    <location>
        <begin position="715"/>
        <end position="841"/>
    </location>
</feature>
<evidence type="ECO:0000259" key="11">
    <source>
        <dbReference type="Pfam" id="PF04065"/>
    </source>
</evidence>
<evidence type="ECO:0000256" key="9">
    <source>
        <dbReference type="ARBA" id="ARBA00023242"/>
    </source>
</evidence>
<feature type="compositionally biased region" description="Basic and acidic residues" evidence="10">
    <location>
        <begin position="363"/>
        <end position="375"/>
    </location>
</feature>
<comment type="subcellular location">
    <subcellularLocation>
        <location evidence="2">Cytoplasm</location>
    </subcellularLocation>
    <subcellularLocation>
        <location evidence="1">Nucleus</location>
    </subcellularLocation>
</comment>
<evidence type="ECO:0008006" key="15">
    <source>
        <dbReference type="Google" id="ProtNLM"/>
    </source>
</evidence>
<evidence type="ECO:0000256" key="5">
    <source>
        <dbReference type="ARBA" id="ARBA00022491"/>
    </source>
</evidence>
<feature type="domain" description="CCR4-Not complex component Not N-terminal" evidence="11">
    <location>
        <begin position="52"/>
        <end position="313"/>
    </location>
</feature>
<organism evidence="13 14">
    <name type="scientific">Heliocybe sulcata</name>
    <dbReference type="NCBI Taxonomy" id="5364"/>
    <lineage>
        <taxon>Eukaryota</taxon>
        <taxon>Fungi</taxon>
        <taxon>Dikarya</taxon>
        <taxon>Basidiomycota</taxon>
        <taxon>Agaricomycotina</taxon>
        <taxon>Agaricomycetes</taxon>
        <taxon>Gloeophyllales</taxon>
        <taxon>Gloeophyllaceae</taxon>
        <taxon>Heliocybe</taxon>
    </lineage>
</organism>